<feature type="transmembrane region" description="Helical" evidence="1">
    <location>
        <begin position="66"/>
        <end position="83"/>
    </location>
</feature>
<evidence type="ECO:0000256" key="1">
    <source>
        <dbReference type="SAM" id="Phobius"/>
    </source>
</evidence>
<feature type="transmembrane region" description="Helical" evidence="1">
    <location>
        <begin position="551"/>
        <end position="571"/>
    </location>
</feature>
<sequence>MSLGVQGPTTINSTLVGFVSDPDGRGTLSLLFSCLLTLGLCVWSAVHLNLPEYNESEVHYLYRYLKWSMLGVFGPELVIWAAWRQFISARALTKMIVKVTFEYVLRTSLDTDYSFKGGYLDDDEKRAKKWTMVHSFYAGMGGFAFDLAADDKSNGPRFIPYLRRLHVTPRGIQVLATCGLLPKVPESEITDKSKADGTAKLIACFQVVWMLIQALTRLAIGLPVTPLETNTIGHVLTALINYALWWHKPRMIKEPTILRGDWTREMCAFMYMSSQVSSKSRRGRDLLRDFGVHPEMSEVIYISGGRKEQGELEKPNVEVIEAVTHVSPNDVSTSQDEKKDSSGFMRLRDELPGVAVDQSQKSQDGSHIDTTAKEMRVLRWKLACDAIERFPAIQQRLEFPEFDIDEMRYREALRLYPEMPPKVRNKFKRADQPNEPRKSDEIESFVCISEELVVDRPRNWPGDDLIRHLQGHLIGIILWSASTVYGAVHLAGWNERFPTSIETWFWRGSAAYIVFSGVLWSLLNTMGHLSGSVWWYWYDILASTERRKSHIVIYILCFIGGSLYVVARVYLVGEAFVSLRRLPESVYQSPSWVLTVPHL</sequence>
<dbReference type="OrthoDB" id="3061561at2759"/>
<reference evidence="3" key="1">
    <citation type="submission" date="2019-06" db="EMBL/GenBank/DDBJ databases">
        <title>Draft genome sequence of the griseofulvin-producing fungus Xylaria cubensis strain G536.</title>
        <authorList>
            <person name="Mead M.E."/>
            <person name="Raja H.A."/>
            <person name="Steenwyk J.L."/>
            <person name="Knowles S.L."/>
            <person name="Oberlies N.H."/>
            <person name="Rokas A."/>
        </authorList>
    </citation>
    <scope>NUCLEOTIDE SEQUENCE [LARGE SCALE GENOMIC DNA]</scope>
    <source>
        <strain evidence="3">G536</strain>
    </source>
</reference>
<gene>
    <name evidence="2" type="ORF">FHL15_010073</name>
</gene>
<feature type="transmembrane region" description="Helical" evidence="1">
    <location>
        <begin position="473"/>
        <end position="492"/>
    </location>
</feature>
<keyword evidence="1" id="KW-1133">Transmembrane helix</keyword>
<keyword evidence="1" id="KW-0472">Membrane</keyword>
<proteinExistence type="predicted"/>
<organism evidence="2 3">
    <name type="scientific">Xylaria flabelliformis</name>
    <dbReference type="NCBI Taxonomy" id="2512241"/>
    <lineage>
        <taxon>Eukaryota</taxon>
        <taxon>Fungi</taxon>
        <taxon>Dikarya</taxon>
        <taxon>Ascomycota</taxon>
        <taxon>Pezizomycotina</taxon>
        <taxon>Sordariomycetes</taxon>
        <taxon>Xylariomycetidae</taxon>
        <taxon>Xylariales</taxon>
        <taxon>Xylariaceae</taxon>
        <taxon>Xylaria</taxon>
    </lineage>
</organism>
<evidence type="ECO:0000313" key="3">
    <source>
        <dbReference type="Proteomes" id="UP000319160"/>
    </source>
</evidence>
<dbReference type="AlphaFoldDB" id="A0A553HM63"/>
<accession>A0A553HM63</accession>
<keyword evidence="3" id="KW-1185">Reference proteome</keyword>
<comment type="caution">
    <text evidence="2">The sequence shown here is derived from an EMBL/GenBank/DDBJ whole genome shotgun (WGS) entry which is preliminary data.</text>
</comment>
<dbReference type="PANTHER" id="PTHR35043">
    <property type="entry name" value="TRANSCRIPTION FACTOR DOMAIN-CONTAINING PROTEIN"/>
    <property type="match status" value="1"/>
</dbReference>
<feature type="transmembrane region" description="Helical" evidence="1">
    <location>
        <begin position="28"/>
        <end position="46"/>
    </location>
</feature>
<dbReference type="EMBL" id="VFLP01000075">
    <property type="protein sequence ID" value="TRX89054.1"/>
    <property type="molecule type" value="Genomic_DNA"/>
</dbReference>
<protein>
    <submittedName>
        <fullName evidence="2">Uncharacterized protein</fullName>
    </submittedName>
</protein>
<evidence type="ECO:0000313" key="2">
    <source>
        <dbReference type="EMBL" id="TRX89054.1"/>
    </source>
</evidence>
<keyword evidence="1" id="KW-0812">Transmembrane</keyword>
<dbReference type="STRING" id="2512241.A0A553HM63"/>
<dbReference type="PANTHER" id="PTHR35043:SF7">
    <property type="entry name" value="TRANSCRIPTION FACTOR DOMAIN-CONTAINING PROTEIN"/>
    <property type="match status" value="1"/>
</dbReference>
<dbReference type="Proteomes" id="UP000319160">
    <property type="component" value="Unassembled WGS sequence"/>
</dbReference>
<name>A0A553HM63_9PEZI</name>